<comment type="caution">
    <text evidence="1">The sequence shown here is derived from an EMBL/GenBank/DDBJ whole genome shotgun (WGS) entry which is preliminary data.</text>
</comment>
<name>A0A179FEL3_PURLI</name>
<dbReference type="AlphaFoldDB" id="A0A179FEL3"/>
<dbReference type="STRING" id="33203.A0A179FEL3"/>
<gene>
    <name evidence="1" type="ORF">VFPFJ_11387</name>
</gene>
<proteinExistence type="predicted"/>
<evidence type="ECO:0008006" key="3">
    <source>
        <dbReference type="Google" id="ProtNLM"/>
    </source>
</evidence>
<sequence>MPAELYSLRSTRKTWTHKEAHKTWTARRAAAKRGRTSYRYIPKPTEKVLRLHDGLRLKDFLFNRRVPDATDAQCPCREGRKTVSHVLLRCRKYRQLRGQELGPLPGRHDLRDILSERKAAAKAIKFMELTEIVGQFRIVSHTRQS</sequence>
<dbReference type="EMBL" id="LSBI01000030">
    <property type="protein sequence ID" value="OAQ63788.1"/>
    <property type="molecule type" value="Genomic_DNA"/>
</dbReference>
<organism evidence="1 2">
    <name type="scientific">Purpureocillium lilacinum</name>
    <name type="common">Paecilomyces lilacinus</name>
    <dbReference type="NCBI Taxonomy" id="33203"/>
    <lineage>
        <taxon>Eukaryota</taxon>
        <taxon>Fungi</taxon>
        <taxon>Dikarya</taxon>
        <taxon>Ascomycota</taxon>
        <taxon>Pezizomycotina</taxon>
        <taxon>Sordariomycetes</taxon>
        <taxon>Hypocreomycetidae</taxon>
        <taxon>Hypocreales</taxon>
        <taxon>Ophiocordycipitaceae</taxon>
        <taxon>Purpureocillium</taxon>
    </lineage>
</organism>
<dbReference type="OMA" id="HKTWTAR"/>
<evidence type="ECO:0000313" key="2">
    <source>
        <dbReference type="Proteomes" id="UP000078340"/>
    </source>
</evidence>
<accession>A0A179FEL3</accession>
<dbReference type="Proteomes" id="UP000078340">
    <property type="component" value="Unassembled WGS sequence"/>
</dbReference>
<evidence type="ECO:0000313" key="1">
    <source>
        <dbReference type="EMBL" id="OAQ63788.1"/>
    </source>
</evidence>
<reference evidence="1 2" key="1">
    <citation type="submission" date="2016-02" db="EMBL/GenBank/DDBJ databases">
        <title>Biosynthesis of antibiotic leucinostatins and their inhibition on Phytophthora in bio-control Purpureocillium lilacinum.</title>
        <authorList>
            <person name="Wang G."/>
            <person name="Liu Z."/>
            <person name="Lin R."/>
            <person name="Li E."/>
            <person name="Mao Z."/>
            <person name="Ling J."/>
            <person name="Yin W."/>
            <person name="Xie B."/>
        </authorList>
    </citation>
    <scope>NUCLEOTIDE SEQUENCE [LARGE SCALE GENOMIC DNA]</scope>
    <source>
        <strain evidence="1">PLFJ-1</strain>
    </source>
</reference>
<protein>
    <recommendedName>
        <fullName evidence="3">Reverse transcriptase</fullName>
    </recommendedName>
</protein>